<organism evidence="6 7">
    <name type="scientific">Gymnopus androsaceus JB14</name>
    <dbReference type="NCBI Taxonomy" id="1447944"/>
    <lineage>
        <taxon>Eukaryota</taxon>
        <taxon>Fungi</taxon>
        <taxon>Dikarya</taxon>
        <taxon>Basidiomycota</taxon>
        <taxon>Agaricomycotina</taxon>
        <taxon>Agaricomycetes</taxon>
        <taxon>Agaricomycetidae</taxon>
        <taxon>Agaricales</taxon>
        <taxon>Marasmiineae</taxon>
        <taxon>Omphalotaceae</taxon>
        <taxon>Gymnopus</taxon>
    </lineage>
</organism>
<accession>A0A6A4GDE1</accession>
<feature type="non-terminal residue" evidence="6">
    <location>
        <position position="1"/>
    </location>
</feature>
<sequence>KSFQFKEGSNVFMPKDLVELAWPGTGVSNHAGDLVLVPVSKYSFEDKENRKTIYIAPLESSVKPFELPAEAFWLTGNTIAHVVEGEGENKALDIYAIDVVYHPVTENSAGILNAESPVLLGSFPTSSATNFRYSTDGFLVFADSVYADGNLITVKEQDEAWENRGTSALVYDHTYERHWDHWALFSVRLTQGPDHKWTFGSEFVNFLTIYAQSSPVEPFGGTDDFDVSKQTVIYTTLTPPKIMLHIIIGVCLDPALSPAWHTKQNSVNKLEDGCRWGSKPRELTSSALKGQTHSPILNENADKAAWLELDKDGYESDRYVIRFYCVTLTQKWDRSPDSLAVKGDFIYFTAGNHAKVKVLVLPIPATPEKSTTDPIYLQSILLQFQSSRMARLPVFKLCTMAEREAGARAKSFWFKGAEDIDVQGWILKPKGWKEGEKKAHPVVLLIHGGPQSAWEDQWSTRWNPNQGYFVIAINPTGSSTFGQAFTDAITRDWGGKPFVDLQRDGNISMQTETVAFLELAGCWIQGHPEYNFGFKVCMFFHTTYTGYATEELFFFNQDWHGRFAWEKEAKELAEKYNPSNFVDKWSTPQLWIHGSKDYRLPETEGIGAFHAHQQLGIPSRLVIFPDENHWVLKHGNSLKWHHEVFRWFDEFVGEKN</sequence>
<protein>
    <recommendedName>
        <fullName evidence="4">Dipeptidyl-peptidase V</fullName>
    </recommendedName>
</protein>
<gene>
    <name evidence="6" type="ORF">BT96DRAFT_929812</name>
</gene>
<evidence type="ECO:0000313" key="7">
    <source>
        <dbReference type="Proteomes" id="UP000799118"/>
    </source>
</evidence>
<evidence type="ECO:0000256" key="2">
    <source>
        <dbReference type="ARBA" id="ARBA00022729"/>
    </source>
</evidence>
<feature type="domain" description="Peptidase S9 prolyl oligopeptidase catalytic" evidence="5">
    <location>
        <begin position="457"/>
        <end position="501"/>
    </location>
</feature>
<comment type="similarity">
    <text evidence="1">Belongs to the peptidase S9C family.</text>
</comment>
<name>A0A6A4GDE1_9AGAR</name>
<keyword evidence="2" id="KW-0732">Signal</keyword>
<proteinExistence type="inferred from homology"/>
<dbReference type="InterPro" id="IPR029058">
    <property type="entry name" value="AB_hydrolase_fold"/>
</dbReference>
<keyword evidence="7" id="KW-1185">Reference proteome</keyword>
<evidence type="ECO:0000259" key="5">
    <source>
        <dbReference type="Pfam" id="PF00326"/>
    </source>
</evidence>
<dbReference type="PANTHER" id="PTHR42776">
    <property type="entry name" value="SERINE PEPTIDASE S9 FAMILY MEMBER"/>
    <property type="match status" value="1"/>
</dbReference>
<dbReference type="OrthoDB" id="416344at2759"/>
<dbReference type="Pfam" id="PF00326">
    <property type="entry name" value="Peptidase_S9"/>
    <property type="match status" value="2"/>
</dbReference>
<dbReference type="Proteomes" id="UP000799118">
    <property type="component" value="Unassembled WGS sequence"/>
</dbReference>
<evidence type="ECO:0000256" key="1">
    <source>
        <dbReference type="ARBA" id="ARBA00010040"/>
    </source>
</evidence>
<evidence type="ECO:0000313" key="6">
    <source>
        <dbReference type="EMBL" id="KAE9383428.1"/>
    </source>
</evidence>
<evidence type="ECO:0000256" key="4">
    <source>
        <dbReference type="ARBA" id="ARBA00032829"/>
    </source>
</evidence>
<dbReference type="AlphaFoldDB" id="A0A6A4GDE1"/>
<dbReference type="SUPFAM" id="SSF53474">
    <property type="entry name" value="alpha/beta-Hydrolases"/>
    <property type="match status" value="1"/>
</dbReference>
<dbReference type="GO" id="GO:0006508">
    <property type="term" value="P:proteolysis"/>
    <property type="evidence" value="ECO:0007669"/>
    <property type="project" value="InterPro"/>
</dbReference>
<evidence type="ECO:0000256" key="3">
    <source>
        <dbReference type="ARBA" id="ARBA00022801"/>
    </source>
</evidence>
<dbReference type="GO" id="GO:0004252">
    <property type="term" value="F:serine-type endopeptidase activity"/>
    <property type="evidence" value="ECO:0007669"/>
    <property type="project" value="TreeGrafter"/>
</dbReference>
<keyword evidence="3" id="KW-0378">Hydrolase</keyword>
<feature type="domain" description="Peptidase S9 prolyl oligopeptidase catalytic" evidence="5">
    <location>
        <begin position="531"/>
        <end position="653"/>
    </location>
</feature>
<dbReference type="InterPro" id="IPR001375">
    <property type="entry name" value="Peptidase_S9_cat"/>
</dbReference>
<reference evidence="6" key="1">
    <citation type="journal article" date="2019" name="Environ. Microbiol.">
        <title>Fungal ecological strategies reflected in gene transcription - a case study of two litter decomposers.</title>
        <authorList>
            <person name="Barbi F."/>
            <person name="Kohler A."/>
            <person name="Barry K."/>
            <person name="Baskaran P."/>
            <person name="Daum C."/>
            <person name="Fauchery L."/>
            <person name="Ihrmark K."/>
            <person name="Kuo A."/>
            <person name="LaButti K."/>
            <person name="Lipzen A."/>
            <person name="Morin E."/>
            <person name="Grigoriev I.V."/>
            <person name="Henrissat B."/>
            <person name="Lindahl B."/>
            <person name="Martin F."/>
        </authorList>
    </citation>
    <scope>NUCLEOTIDE SEQUENCE</scope>
    <source>
        <strain evidence="6">JB14</strain>
    </source>
</reference>
<dbReference type="PANTHER" id="PTHR42776:SF13">
    <property type="entry name" value="DIPEPTIDYL-PEPTIDASE 5"/>
    <property type="match status" value="1"/>
</dbReference>
<dbReference type="Gene3D" id="3.40.50.1820">
    <property type="entry name" value="alpha/beta hydrolase"/>
    <property type="match status" value="2"/>
</dbReference>
<dbReference type="EMBL" id="ML770478">
    <property type="protein sequence ID" value="KAE9383428.1"/>
    <property type="molecule type" value="Genomic_DNA"/>
</dbReference>